<protein>
    <submittedName>
        <fullName evidence="3">CAAX protease self-immunity</fullName>
    </submittedName>
</protein>
<keyword evidence="1" id="KW-1133">Transmembrane helix</keyword>
<dbReference type="Pfam" id="PF02517">
    <property type="entry name" value="Rce1-like"/>
    <property type="match status" value="1"/>
</dbReference>
<dbReference type="AlphaFoldDB" id="A0A399FD54"/>
<keyword evidence="1" id="KW-0812">Transmembrane</keyword>
<dbReference type="OrthoDB" id="158986at2"/>
<keyword evidence="3" id="KW-0645">Protease</keyword>
<dbReference type="PANTHER" id="PTHR43592">
    <property type="entry name" value="CAAX AMINO TERMINAL PROTEASE"/>
    <property type="match status" value="1"/>
</dbReference>
<feature type="transmembrane region" description="Helical" evidence="1">
    <location>
        <begin position="33"/>
        <end position="54"/>
    </location>
</feature>
<dbReference type="EMBL" id="QWLB01000007">
    <property type="protein sequence ID" value="RIH93309.1"/>
    <property type="molecule type" value="Genomic_DNA"/>
</dbReference>
<gene>
    <name evidence="3" type="ORF">Mgrana_00752</name>
</gene>
<feature type="transmembrane region" description="Helical" evidence="1">
    <location>
        <begin position="135"/>
        <end position="154"/>
    </location>
</feature>
<dbReference type="GO" id="GO:0006508">
    <property type="term" value="P:proteolysis"/>
    <property type="evidence" value="ECO:0007669"/>
    <property type="project" value="UniProtKB-KW"/>
</dbReference>
<reference evidence="3 4" key="1">
    <citation type="submission" date="2018-08" db="EMBL/GenBank/DDBJ databases">
        <title>Meiothermus granaticius genome AF-68 sequencing project.</title>
        <authorList>
            <person name="Da Costa M.S."/>
            <person name="Albuquerque L."/>
            <person name="Raposo P."/>
            <person name="Froufe H.J.C."/>
            <person name="Barroso C.S."/>
            <person name="Egas C."/>
        </authorList>
    </citation>
    <scope>NUCLEOTIDE SEQUENCE [LARGE SCALE GENOMIC DNA]</scope>
    <source>
        <strain evidence="3 4">AF-68</strain>
    </source>
</reference>
<feature type="transmembrane region" description="Helical" evidence="1">
    <location>
        <begin position="108"/>
        <end position="129"/>
    </location>
</feature>
<dbReference type="GO" id="GO:0004175">
    <property type="term" value="F:endopeptidase activity"/>
    <property type="evidence" value="ECO:0007669"/>
    <property type="project" value="UniProtKB-ARBA"/>
</dbReference>
<evidence type="ECO:0000256" key="1">
    <source>
        <dbReference type="SAM" id="Phobius"/>
    </source>
</evidence>
<keyword evidence="1" id="KW-0472">Membrane</keyword>
<evidence type="ECO:0000313" key="3">
    <source>
        <dbReference type="EMBL" id="RIH93309.1"/>
    </source>
</evidence>
<name>A0A399FD54_9DEIN</name>
<sequence>MFRIFSLLQLGLFLLGSTWMALAGYPVLGRPDPLRDLVAFLLLFYGLMGLERLFSRLFPNSFKASEALHAQIGAVLRSQGMTHPQALILALASGLGEETLFRGALQNALFGGWVGVGLQAGVFALLHPVTDRRAWSYPVFIFLGGLLFGATYHLTGSLIPGILAHYLHNARGFYQLLEEQPSAQEGP</sequence>
<feature type="domain" description="CAAX prenyl protease 2/Lysostaphin resistance protein A-like" evidence="2">
    <location>
        <begin position="84"/>
        <end position="170"/>
    </location>
</feature>
<evidence type="ECO:0000259" key="2">
    <source>
        <dbReference type="Pfam" id="PF02517"/>
    </source>
</evidence>
<accession>A0A399FD54</accession>
<proteinExistence type="predicted"/>
<evidence type="ECO:0000313" key="4">
    <source>
        <dbReference type="Proteomes" id="UP000266178"/>
    </source>
</evidence>
<keyword evidence="3" id="KW-0378">Hydrolase</keyword>
<dbReference type="RefSeq" id="WP_119356266.1">
    <property type="nucleotide sequence ID" value="NZ_BJXM01000002.1"/>
</dbReference>
<dbReference type="GO" id="GO:0080120">
    <property type="term" value="P:CAAX-box protein maturation"/>
    <property type="evidence" value="ECO:0007669"/>
    <property type="project" value="UniProtKB-ARBA"/>
</dbReference>
<keyword evidence="4" id="KW-1185">Reference proteome</keyword>
<dbReference type="PANTHER" id="PTHR43592:SF7">
    <property type="entry name" value="CAAX AMINO TERMINAL PROTEASE FAMILY PROTEIN"/>
    <property type="match status" value="1"/>
</dbReference>
<dbReference type="Proteomes" id="UP000266178">
    <property type="component" value="Unassembled WGS sequence"/>
</dbReference>
<dbReference type="InterPro" id="IPR003675">
    <property type="entry name" value="Rce1/LyrA-like_dom"/>
</dbReference>
<organism evidence="3 4">
    <name type="scientific">Meiothermus granaticius NBRC 107808</name>
    <dbReference type="NCBI Taxonomy" id="1227551"/>
    <lineage>
        <taxon>Bacteria</taxon>
        <taxon>Thermotogati</taxon>
        <taxon>Deinococcota</taxon>
        <taxon>Deinococci</taxon>
        <taxon>Thermales</taxon>
        <taxon>Thermaceae</taxon>
        <taxon>Meiothermus</taxon>
    </lineage>
</organism>
<comment type="caution">
    <text evidence="3">The sequence shown here is derived from an EMBL/GenBank/DDBJ whole genome shotgun (WGS) entry which is preliminary data.</text>
</comment>